<dbReference type="Proteomes" id="UP000076925">
    <property type="component" value="Unassembled WGS sequence"/>
</dbReference>
<keyword evidence="2" id="KW-1185">Reference proteome</keyword>
<name>A0A139XBL5_9CYAN</name>
<dbReference type="RefSeq" id="WP_017742001.1">
    <property type="nucleotide sequence ID" value="NZ_KQ976354.1"/>
</dbReference>
<dbReference type="OrthoDB" id="486940at2"/>
<dbReference type="AlphaFoldDB" id="A0A139XBL5"/>
<evidence type="ECO:0000313" key="2">
    <source>
        <dbReference type="Proteomes" id="UP000076925"/>
    </source>
</evidence>
<sequence>MSQQTIVIPEEWTAPKYQLGQWIKQGLIVGIEYYLPNSFRGNKYGAGWIYWVMPHKDSEDTETWSEESVKPLTEADLQEMIQKEVNSCNTKIAALTEQLELIKGVQQ</sequence>
<dbReference type="STRING" id="128403.WA1_18945"/>
<dbReference type="EMBL" id="ANNX02000020">
    <property type="protein sequence ID" value="KYC42081.1"/>
    <property type="molecule type" value="Genomic_DNA"/>
</dbReference>
<reference evidence="1 2" key="1">
    <citation type="journal article" date="2013" name="Genome Biol. Evol.">
        <title>Genomes of Stigonematalean cyanobacteria (subsection V) and the evolution of oxygenic photosynthesis from prokaryotes to plastids.</title>
        <authorList>
            <person name="Dagan T."/>
            <person name="Roettger M."/>
            <person name="Stucken K."/>
            <person name="Landan G."/>
            <person name="Koch R."/>
            <person name="Major P."/>
            <person name="Gould S.B."/>
            <person name="Goremykin V.V."/>
            <person name="Rippka R."/>
            <person name="Tandeau de Marsac N."/>
            <person name="Gugger M."/>
            <person name="Lockhart P.J."/>
            <person name="Allen J.F."/>
            <person name="Brune I."/>
            <person name="Maus I."/>
            <person name="Puhler A."/>
            <person name="Martin W.F."/>
        </authorList>
    </citation>
    <scope>NUCLEOTIDE SEQUENCE [LARGE SCALE GENOMIC DNA]</scope>
    <source>
        <strain evidence="1 2">PCC 7110</strain>
    </source>
</reference>
<gene>
    <name evidence="1" type="ORF">WA1_18945</name>
</gene>
<organism evidence="1 2">
    <name type="scientific">Scytonema hofmannii PCC 7110</name>
    <dbReference type="NCBI Taxonomy" id="128403"/>
    <lineage>
        <taxon>Bacteria</taxon>
        <taxon>Bacillati</taxon>
        <taxon>Cyanobacteriota</taxon>
        <taxon>Cyanophyceae</taxon>
        <taxon>Nostocales</taxon>
        <taxon>Scytonemataceae</taxon>
        <taxon>Scytonema</taxon>
    </lineage>
</organism>
<proteinExistence type="predicted"/>
<comment type="caution">
    <text evidence="1">The sequence shown here is derived from an EMBL/GenBank/DDBJ whole genome shotgun (WGS) entry which is preliminary data.</text>
</comment>
<protein>
    <submittedName>
        <fullName evidence="1">Uncharacterized protein</fullName>
    </submittedName>
</protein>
<accession>A0A139XBL5</accession>
<evidence type="ECO:0000313" key="1">
    <source>
        <dbReference type="EMBL" id="KYC42081.1"/>
    </source>
</evidence>